<dbReference type="InterPro" id="IPR013783">
    <property type="entry name" value="Ig-like_fold"/>
</dbReference>
<feature type="transmembrane region" description="Helical" evidence="1">
    <location>
        <begin position="72"/>
        <end position="93"/>
    </location>
</feature>
<dbReference type="EMBL" id="CAEZZG010000005">
    <property type="protein sequence ID" value="CAB4751783.1"/>
    <property type="molecule type" value="Genomic_DNA"/>
</dbReference>
<keyword evidence="1" id="KW-0812">Transmembrane</keyword>
<sequence length="673" mass="66743">MSPKENKQVSAAVRILHQKRDASARATHLMVKNDPLITYEKAFEGQAVIKKFFIATFIERKQMSTKTSFKRVALVAAAALALGGFSAVSANAASTATAVVVTSSTTVGDPAVAVIDGGATAFTKSKVLNDLGISSVTVPAGSDMQLSLAAKGGGIDADDTVTVTYRGIGVLDSGLGVAADIADGNADLLDTITVTTVAGTYTLDITVNQSAKTSTVSTSLTLIVVPQSSFSPGRSSALIVGGNGTDSATATTDATAVTASKSKLGANRAAITVLLNDTDGLGMAAAKGNLLSASIAGPGYLDYRSGDNAPVAGRCTLNAAYSATIGRAITAQAADEIGHVYVCSDDVAGVATITISATDAAGVTSVIGTKTVTFFGTAKTIAVHETNYSIGKAGGGTTGATAANETDTPAFVIKTTDGTTAAGTTIPKVSSSNLAVVASGLCALDLNDEDYGYGAVGYFDCQFVTASTAKSGDTATLTIKTPNLVADPTGATDMTTTLVVTVGGAIATETLSLDKAAYAAGEAMVVTLTAKDSSGNPVFDGAASPAVTANKALGGTAIDAGEYVGGVSATSATKPSIFAPAVSGEFTLRATSSATGKPVITATASVDGDQSSSLALDAANAATDAANNAYDEAQNATQAASDALAAVTALASQVKSLIASVKKLSAAVAKLKK</sequence>
<dbReference type="Gene3D" id="2.60.40.10">
    <property type="entry name" value="Immunoglobulins"/>
    <property type="match status" value="1"/>
</dbReference>
<evidence type="ECO:0000256" key="1">
    <source>
        <dbReference type="SAM" id="Phobius"/>
    </source>
</evidence>
<reference evidence="2" key="1">
    <citation type="submission" date="2020-05" db="EMBL/GenBank/DDBJ databases">
        <authorList>
            <person name="Chiriac C."/>
            <person name="Salcher M."/>
            <person name="Ghai R."/>
            <person name="Kavagutti S V."/>
        </authorList>
    </citation>
    <scope>NUCLEOTIDE SEQUENCE</scope>
</reference>
<name>A0A6J6TZL0_9ZZZZ</name>
<accession>A0A6J6TZL0</accession>
<protein>
    <submittedName>
        <fullName evidence="2">Unannotated protein</fullName>
    </submittedName>
</protein>
<evidence type="ECO:0000313" key="2">
    <source>
        <dbReference type="EMBL" id="CAB4751783.1"/>
    </source>
</evidence>
<dbReference type="AlphaFoldDB" id="A0A6J6TZL0"/>
<proteinExistence type="predicted"/>
<organism evidence="2">
    <name type="scientific">freshwater metagenome</name>
    <dbReference type="NCBI Taxonomy" id="449393"/>
    <lineage>
        <taxon>unclassified sequences</taxon>
        <taxon>metagenomes</taxon>
        <taxon>ecological metagenomes</taxon>
    </lineage>
</organism>
<keyword evidence="1" id="KW-1133">Transmembrane helix</keyword>
<gene>
    <name evidence="2" type="ORF">UFOPK2844_00470</name>
</gene>
<keyword evidence="1" id="KW-0472">Membrane</keyword>